<sequence>LIAGAPAVNWANNPVAVTQNNGHSFAKAIEHVFAPHGENKFIAYNNDPPDVPKVRTKSNSKGVLMMDITGTDAAAWIVHTVPGFPKARTGYLFPPAEVQKGHLLICLTIKEDQIDTIAMTLRIATPLIYYNDIPDAQMDSRPNLKKLANGESRLTPPLTVTQDTTTAGAPSLKVTIYSKGEKSRYEIYRRVLVKKLKTGIKVWTTRDKTLKSDCRILDRSIKLVTSPITIDDHASSLESDVSQWLISEPGNKFCVIDKPYHKESACFALLSNGKFYATKFSCYSSTVNAEHVFATDASNKFTAYNNEPPGYSTIVLIIDSRNQEAASRIVHTVSGFPKTLKGYLFPPAEIQKGHLFICLTINESKIDAIGGAGDVDCPCTKQRKDISEGAAANWAGSPGAVTADNGHSFAKALEHVIAVNANNKFISYNNHPPDVPKVKTKSNSKGVLMMDITGPDAAAWIVHTVPGFPKARTGYLFPPAEVQKGHLLICLTIKEDQIDTIALTLRFATPLIYYNDIPDTEMNSRPNLKKLVSGESRVLPPLAVTKDTTTAAAVGLKVTIYSKGEKSRYGKSVLL</sequence>
<keyword evidence="4" id="KW-1185">Reference proteome</keyword>
<dbReference type="EMBL" id="JYDI01000252">
    <property type="protein sequence ID" value="KRY47188.1"/>
    <property type="molecule type" value="Genomic_DNA"/>
</dbReference>
<evidence type="ECO:0000256" key="2">
    <source>
        <dbReference type="ARBA" id="ARBA00022801"/>
    </source>
</evidence>
<protein>
    <submittedName>
        <fullName evidence="3">Plancitoxin-1</fullName>
    </submittedName>
</protein>
<evidence type="ECO:0000313" key="4">
    <source>
        <dbReference type="Proteomes" id="UP000054653"/>
    </source>
</evidence>
<name>A0A0V1CD25_TRIBR</name>
<organism evidence="3 4">
    <name type="scientific">Trichinella britovi</name>
    <name type="common">Parasitic roundworm</name>
    <dbReference type="NCBI Taxonomy" id="45882"/>
    <lineage>
        <taxon>Eukaryota</taxon>
        <taxon>Metazoa</taxon>
        <taxon>Ecdysozoa</taxon>
        <taxon>Nematoda</taxon>
        <taxon>Enoplea</taxon>
        <taxon>Dorylaimia</taxon>
        <taxon>Trichinellida</taxon>
        <taxon>Trichinellidae</taxon>
        <taxon>Trichinella</taxon>
    </lineage>
</organism>
<reference evidence="3 4" key="1">
    <citation type="submission" date="2015-01" db="EMBL/GenBank/DDBJ databases">
        <title>Evolution of Trichinella species and genotypes.</title>
        <authorList>
            <person name="Korhonen P.K."/>
            <person name="Edoardo P."/>
            <person name="Giuseppe L.R."/>
            <person name="Gasser R.B."/>
        </authorList>
    </citation>
    <scope>NUCLEOTIDE SEQUENCE [LARGE SCALE GENOMIC DNA]</scope>
    <source>
        <strain evidence="3">ISS120</strain>
    </source>
</reference>
<dbReference type="Pfam" id="PF03265">
    <property type="entry name" value="DNase_II"/>
    <property type="match status" value="2"/>
</dbReference>
<dbReference type="PANTHER" id="PTHR10858">
    <property type="entry name" value="DEOXYRIBONUCLEASE II"/>
    <property type="match status" value="1"/>
</dbReference>
<dbReference type="GO" id="GO:0004531">
    <property type="term" value="F:deoxyribonuclease II activity"/>
    <property type="evidence" value="ECO:0007669"/>
    <property type="project" value="InterPro"/>
</dbReference>
<dbReference type="PANTHER" id="PTHR10858:SF23">
    <property type="entry name" value="DEOXYRIBONUCLEASE II"/>
    <property type="match status" value="1"/>
</dbReference>
<dbReference type="GO" id="GO:0006309">
    <property type="term" value="P:apoptotic DNA fragmentation"/>
    <property type="evidence" value="ECO:0007669"/>
    <property type="project" value="TreeGrafter"/>
</dbReference>
<comment type="caution">
    <text evidence="3">The sequence shown here is derived from an EMBL/GenBank/DDBJ whole genome shotgun (WGS) entry which is preliminary data.</text>
</comment>
<keyword evidence="2" id="KW-0378">Hydrolase</keyword>
<evidence type="ECO:0000256" key="1">
    <source>
        <dbReference type="ARBA" id="ARBA00007527"/>
    </source>
</evidence>
<evidence type="ECO:0000313" key="3">
    <source>
        <dbReference type="EMBL" id="KRY47188.1"/>
    </source>
</evidence>
<dbReference type="OrthoDB" id="10261598at2759"/>
<dbReference type="InterPro" id="IPR004947">
    <property type="entry name" value="DNase_II"/>
</dbReference>
<accession>A0A0V1CD25</accession>
<gene>
    <name evidence="3" type="ORF">T03_17322</name>
</gene>
<proteinExistence type="inferred from homology"/>
<dbReference type="AlphaFoldDB" id="A0A0V1CD25"/>
<comment type="similarity">
    <text evidence="1">Belongs to the DNase II family.</text>
</comment>
<feature type="non-terminal residue" evidence="3">
    <location>
        <position position="1"/>
    </location>
</feature>
<dbReference type="Proteomes" id="UP000054653">
    <property type="component" value="Unassembled WGS sequence"/>
</dbReference>